<dbReference type="SUPFAM" id="SSF54427">
    <property type="entry name" value="NTF2-like"/>
    <property type="match status" value="1"/>
</dbReference>
<keyword evidence="4" id="KW-1185">Reference proteome</keyword>
<comment type="caution">
    <text evidence="3">The sequence shown here is derived from an EMBL/GenBank/DDBJ whole genome shotgun (WGS) entry which is preliminary data.</text>
</comment>
<dbReference type="Gene3D" id="3.10.450.50">
    <property type="match status" value="1"/>
</dbReference>
<evidence type="ECO:0000259" key="2">
    <source>
        <dbReference type="Pfam" id="PF14534"/>
    </source>
</evidence>
<proteinExistence type="predicted"/>
<dbReference type="AlphaFoldDB" id="A0A7W6JRZ7"/>
<evidence type="ECO:0000313" key="3">
    <source>
        <dbReference type="EMBL" id="MBB4097355.1"/>
    </source>
</evidence>
<organism evidence="3 4">
    <name type="scientific">Sphingomonas kyeonggiensis</name>
    <dbReference type="NCBI Taxonomy" id="1268553"/>
    <lineage>
        <taxon>Bacteria</taxon>
        <taxon>Pseudomonadati</taxon>
        <taxon>Pseudomonadota</taxon>
        <taxon>Alphaproteobacteria</taxon>
        <taxon>Sphingomonadales</taxon>
        <taxon>Sphingomonadaceae</taxon>
        <taxon>Sphingomonas</taxon>
    </lineage>
</organism>
<dbReference type="Proteomes" id="UP000557392">
    <property type="component" value="Unassembled WGS sequence"/>
</dbReference>
<dbReference type="EMBL" id="JACIEH010000001">
    <property type="protein sequence ID" value="MBB4097355.1"/>
    <property type="molecule type" value="Genomic_DNA"/>
</dbReference>
<evidence type="ECO:0000313" key="4">
    <source>
        <dbReference type="Proteomes" id="UP000557392"/>
    </source>
</evidence>
<feature type="signal peptide" evidence="1">
    <location>
        <begin position="1"/>
        <end position="19"/>
    </location>
</feature>
<accession>A0A7W6JRZ7</accession>
<gene>
    <name evidence="3" type="ORF">GGR46_000888</name>
</gene>
<evidence type="ECO:0000256" key="1">
    <source>
        <dbReference type="SAM" id="SignalP"/>
    </source>
</evidence>
<sequence length="154" mass="16776">MRPIAFALALFAAPVAAHAQAEEQAVREADANFWRAFNACDAAAMAPFFSADVEFYHDITGVTRTRAGVVASLVKGPCGTPGLHIRRALVPDSIRVERVPGYGAILSGEHLFYAKQGDQPEQLATRAGFTVIWHQDHGHWQMTRVISNAHRPAS</sequence>
<feature type="domain" description="DUF4440" evidence="2">
    <location>
        <begin position="26"/>
        <end position="142"/>
    </location>
</feature>
<dbReference type="Pfam" id="PF14534">
    <property type="entry name" value="DUF4440"/>
    <property type="match status" value="1"/>
</dbReference>
<name>A0A7W6JRZ7_9SPHN</name>
<dbReference type="InterPro" id="IPR032710">
    <property type="entry name" value="NTF2-like_dom_sf"/>
</dbReference>
<dbReference type="RefSeq" id="WP_183994929.1">
    <property type="nucleotide sequence ID" value="NZ_JACIEH010000001.1"/>
</dbReference>
<feature type="chain" id="PRO_5031327908" description="DUF4440 domain-containing protein" evidence="1">
    <location>
        <begin position="20"/>
        <end position="154"/>
    </location>
</feature>
<keyword evidence="1" id="KW-0732">Signal</keyword>
<protein>
    <recommendedName>
        <fullName evidence="2">DUF4440 domain-containing protein</fullName>
    </recommendedName>
</protein>
<reference evidence="3 4" key="1">
    <citation type="submission" date="2020-08" db="EMBL/GenBank/DDBJ databases">
        <title>Genomic Encyclopedia of Type Strains, Phase IV (KMG-IV): sequencing the most valuable type-strain genomes for metagenomic binning, comparative biology and taxonomic classification.</title>
        <authorList>
            <person name="Goeker M."/>
        </authorList>
    </citation>
    <scope>NUCLEOTIDE SEQUENCE [LARGE SCALE GENOMIC DNA]</scope>
    <source>
        <strain evidence="3 4">DSM 101806</strain>
    </source>
</reference>
<dbReference type="InterPro" id="IPR027843">
    <property type="entry name" value="DUF4440"/>
</dbReference>